<dbReference type="Gene3D" id="3.20.20.80">
    <property type="entry name" value="Glycosidases"/>
    <property type="match status" value="1"/>
</dbReference>
<dbReference type="GO" id="GO:0004565">
    <property type="term" value="F:beta-galactosidase activity"/>
    <property type="evidence" value="ECO:0007669"/>
    <property type="project" value="UniProtKB-EC"/>
</dbReference>
<evidence type="ECO:0000256" key="1">
    <source>
        <dbReference type="ARBA" id="ARBA00007401"/>
    </source>
</evidence>
<sequence length="833" mass="94007">MKQLAIVFFSLLLAACSADRQGRERTSFNNDWLFSLTDNQADLSAPDADDSGWRQLNLPHDWSIEADFSKENPATPGGGALPGGMGWYRKHFKIPESDRGKQVYIDFDGVYRCSKVWLNGHLLGFRPNGYISFRYDMTPYLKYGQEENVLVVQADNSQQPNSRWYSGSGIYRNVWLVKTGQVHVDQYGTNITTPDVAQERATVVIETTLKNTYAAVVTAELTTIIKAPSGKVIAHTSLPVELPENGSDIIKQTLEVKAPELWGIKNPALYTAVTEVRSGNQLTDRYETTFGIRTFRWDEATGFYLNGEPTKVLGVCLHHDLGCLGTAVNKRAIERQLQIMKDMGVNAIRTSHNPPAPELLELCDRMGLLVQDESFDMWRKRKSPYDYAQYFDEWHERDLTDQIKRDRNHASVFMWSIGNEVLEQWSHADADTLSLQEANLILNAGHKIDPALLEDSTMSVQSLITIALADIVRKLDTTRPVTAGNNGVDPANHLFRSGALDVYGFNYHEKDYAPFPQVYPGKKLIVSESTSALMTRGYYQMPSDEMYIWPESWDKPFDRPEHLCSSYDNCHVPWGSTHEVTWHEVKRLPYASGMFIWTGFDYLGEPTPYWWPSRSSFFGVVDLAGFPKNVYYMYRSEWTDQPTLHLFPHWNWKEGEEVDVWAYYNQADEVELFLNGKSLGTKSKNDSTYHVSWRVPFTPGTLKAVSRKAGKEVLAQEIHTAGEAAELALLPDRRVIQADGTDLSFITVEVRDKAGNLVPRADNLIRFSVEGDGFIAGTDNGDQNDPNSLKKPERNAFYGKALVVVQNTGKKGVIRVKATAAGLPDAVTEIEVE</sequence>
<evidence type="ECO:0000256" key="2">
    <source>
        <dbReference type="ARBA" id="ARBA00022801"/>
    </source>
</evidence>
<dbReference type="InterPro" id="IPR006101">
    <property type="entry name" value="Glyco_hydro_2"/>
</dbReference>
<dbReference type="Pfam" id="PF02836">
    <property type="entry name" value="Glyco_hydro_2_C"/>
    <property type="match status" value="1"/>
</dbReference>
<evidence type="ECO:0000256" key="3">
    <source>
        <dbReference type="ARBA" id="ARBA00023295"/>
    </source>
</evidence>
<dbReference type="Pfam" id="PF16355">
    <property type="entry name" value="DUF4982"/>
    <property type="match status" value="1"/>
</dbReference>
<evidence type="ECO:0000259" key="6">
    <source>
        <dbReference type="Pfam" id="PF02837"/>
    </source>
</evidence>
<dbReference type="RefSeq" id="WP_183670445.1">
    <property type="nucleotide sequence ID" value="NZ_BMPB01000001.1"/>
</dbReference>
<feature type="domain" description="DUF4982" evidence="7">
    <location>
        <begin position="655"/>
        <end position="713"/>
    </location>
</feature>
<dbReference type="InterPro" id="IPR023232">
    <property type="entry name" value="Glyco_hydro_2_AS"/>
</dbReference>
<dbReference type="Gene3D" id="2.60.120.260">
    <property type="entry name" value="Galactose-binding domain-like"/>
    <property type="match status" value="1"/>
</dbReference>
<dbReference type="InterPro" id="IPR008979">
    <property type="entry name" value="Galactose-bd-like_sf"/>
</dbReference>
<dbReference type="Pfam" id="PF02837">
    <property type="entry name" value="Glyco_hydro_2_N"/>
    <property type="match status" value="1"/>
</dbReference>
<dbReference type="EMBL" id="JACHOC010000003">
    <property type="protein sequence ID" value="MBB4622110.1"/>
    <property type="molecule type" value="Genomic_DNA"/>
</dbReference>
<dbReference type="Gene3D" id="2.60.40.10">
    <property type="entry name" value="Immunoglobulins"/>
    <property type="match status" value="3"/>
</dbReference>
<dbReference type="InterPro" id="IPR013783">
    <property type="entry name" value="Ig-like_fold"/>
</dbReference>
<feature type="domain" description="Glycosyl hydrolases family 2 sugar binding" evidence="6">
    <location>
        <begin position="83"/>
        <end position="179"/>
    </location>
</feature>
<feature type="domain" description="Glycoside hydrolase family 2" evidence="8">
    <location>
        <begin position="727"/>
        <end position="826"/>
    </location>
</feature>
<dbReference type="InterPro" id="IPR051913">
    <property type="entry name" value="GH2_Domain-Containing"/>
</dbReference>
<accession>A0ABR6KKS3</accession>
<evidence type="ECO:0000313" key="9">
    <source>
        <dbReference type="EMBL" id="MBB4622110.1"/>
    </source>
</evidence>
<dbReference type="EC" id="3.2.1.23" evidence="9"/>
<dbReference type="Pfam" id="PF18565">
    <property type="entry name" value="Glyco_hydro2_C5"/>
    <property type="match status" value="1"/>
</dbReference>
<dbReference type="SUPFAM" id="SSF49373">
    <property type="entry name" value="Invasin/intimin cell-adhesion fragments"/>
    <property type="match status" value="1"/>
</dbReference>
<comment type="caution">
    <text evidence="9">The sequence shown here is derived from an EMBL/GenBank/DDBJ whole genome shotgun (WGS) entry which is preliminary data.</text>
</comment>
<dbReference type="InterPro" id="IPR032311">
    <property type="entry name" value="DUF4982"/>
</dbReference>
<evidence type="ECO:0000259" key="4">
    <source>
        <dbReference type="Pfam" id="PF00703"/>
    </source>
</evidence>
<name>A0ABR6KKS3_9BACT</name>
<dbReference type="InterPro" id="IPR008964">
    <property type="entry name" value="Invasin/intimin_cell_adhesion"/>
</dbReference>
<dbReference type="InterPro" id="IPR006103">
    <property type="entry name" value="Glyco_hydro_2_cat"/>
</dbReference>
<dbReference type="Proteomes" id="UP000533637">
    <property type="component" value="Unassembled WGS sequence"/>
</dbReference>
<gene>
    <name evidence="9" type="ORF">GGQ57_002007</name>
</gene>
<feature type="domain" description="Glycoside hydrolase family 2 immunoglobulin-like beta-sandwich" evidence="4">
    <location>
        <begin position="192"/>
        <end position="293"/>
    </location>
</feature>
<evidence type="ECO:0000259" key="7">
    <source>
        <dbReference type="Pfam" id="PF16355"/>
    </source>
</evidence>
<dbReference type="SUPFAM" id="SSF49785">
    <property type="entry name" value="Galactose-binding domain-like"/>
    <property type="match status" value="1"/>
</dbReference>
<dbReference type="PRINTS" id="PR00132">
    <property type="entry name" value="GLHYDRLASE2"/>
</dbReference>
<dbReference type="PANTHER" id="PTHR42732:SF1">
    <property type="entry name" value="BETA-MANNOSIDASE"/>
    <property type="match status" value="1"/>
</dbReference>
<dbReference type="SUPFAM" id="SSF51445">
    <property type="entry name" value="(Trans)glycosidases"/>
    <property type="match status" value="1"/>
</dbReference>
<organism evidence="9 10">
    <name type="scientific">Parabacteroides faecis</name>
    <dbReference type="NCBI Taxonomy" id="1217282"/>
    <lineage>
        <taxon>Bacteria</taxon>
        <taxon>Pseudomonadati</taxon>
        <taxon>Bacteroidota</taxon>
        <taxon>Bacteroidia</taxon>
        <taxon>Bacteroidales</taxon>
        <taxon>Tannerellaceae</taxon>
        <taxon>Parabacteroides</taxon>
    </lineage>
</organism>
<dbReference type="SUPFAM" id="SSF49303">
    <property type="entry name" value="beta-Galactosidase/glucuronidase domain"/>
    <property type="match status" value="1"/>
</dbReference>
<keyword evidence="10" id="KW-1185">Reference proteome</keyword>
<evidence type="ECO:0000313" key="10">
    <source>
        <dbReference type="Proteomes" id="UP000533637"/>
    </source>
</evidence>
<dbReference type="InterPro" id="IPR006104">
    <property type="entry name" value="Glyco_hydro_2_N"/>
</dbReference>
<keyword evidence="3 9" id="KW-0326">Glycosidase</keyword>
<dbReference type="Pfam" id="PF00703">
    <property type="entry name" value="Glyco_hydro_2"/>
    <property type="match status" value="1"/>
</dbReference>
<dbReference type="InterPro" id="IPR006102">
    <property type="entry name" value="Ig-like_GH2"/>
</dbReference>
<keyword evidence="2 9" id="KW-0378">Hydrolase</keyword>
<reference evidence="9 10" key="1">
    <citation type="submission" date="2020-08" db="EMBL/GenBank/DDBJ databases">
        <title>Genomic Encyclopedia of Type Strains, Phase IV (KMG-IV): sequencing the most valuable type-strain genomes for metagenomic binning, comparative biology and taxonomic classification.</title>
        <authorList>
            <person name="Goeker M."/>
        </authorList>
    </citation>
    <scope>NUCLEOTIDE SEQUENCE [LARGE SCALE GENOMIC DNA]</scope>
    <source>
        <strain evidence="9 10">DSM 102983</strain>
    </source>
</reference>
<protein>
    <submittedName>
        <fullName evidence="9">Beta-galactosidase</fullName>
        <ecNumber evidence="9">3.2.1.23</ecNumber>
    </submittedName>
</protein>
<feature type="domain" description="Glycoside hydrolase family 2 catalytic" evidence="5">
    <location>
        <begin position="302"/>
        <end position="510"/>
    </location>
</feature>
<dbReference type="PROSITE" id="PS00608">
    <property type="entry name" value="GLYCOSYL_HYDROL_F2_2"/>
    <property type="match status" value="1"/>
</dbReference>
<evidence type="ECO:0000259" key="5">
    <source>
        <dbReference type="Pfam" id="PF02836"/>
    </source>
</evidence>
<comment type="similarity">
    <text evidence="1">Belongs to the glycosyl hydrolase 2 family.</text>
</comment>
<dbReference type="PANTHER" id="PTHR42732">
    <property type="entry name" value="BETA-GALACTOSIDASE"/>
    <property type="match status" value="1"/>
</dbReference>
<dbReference type="PROSITE" id="PS51257">
    <property type="entry name" value="PROKAR_LIPOPROTEIN"/>
    <property type="match status" value="1"/>
</dbReference>
<proteinExistence type="inferred from homology"/>
<dbReference type="InterPro" id="IPR036156">
    <property type="entry name" value="Beta-gal/glucu_dom_sf"/>
</dbReference>
<evidence type="ECO:0000259" key="8">
    <source>
        <dbReference type="Pfam" id="PF18565"/>
    </source>
</evidence>
<dbReference type="InterPro" id="IPR017853">
    <property type="entry name" value="GH"/>
</dbReference>
<dbReference type="InterPro" id="IPR040605">
    <property type="entry name" value="Glyco_hydro2_dom5"/>
</dbReference>